<feature type="domain" description="DinB-like" evidence="1">
    <location>
        <begin position="26"/>
        <end position="149"/>
    </location>
</feature>
<dbReference type="AlphaFoldDB" id="A0A1G9QDG6"/>
<accession>A0A1G9QDG6</accession>
<reference evidence="2 3" key="1">
    <citation type="submission" date="2016-10" db="EMBL/GenBank/DDBJ databases">
        <authorList>
            <person name="de Groot N.N."/>
        </authorList>
    </citation>
    <scope>NUCLEOTIDE SEQUENCE [LARGE SCALE GENOMIC DNA]</scope>
    <source>
        <strain evidence="2 3">DSM 21668</strain>
    </source>
</reference>
<dbReference type="Gene3D" id="1.20.120.450">
    <property type="entry name" value="dinb family like domain"/>
    <property type="match status" value="1"/>
</dbReference>
<keyword evidence="3" id="KW-1185">Reference proteome</keyword>
<dbReference type="EMBL" id="FNGS01000004">
    <property type="protein sequence ID" value="SDM09039.1"/>
    <property type="molecule type" value="Genomic_DNA"/>
</dbReference>
<dbReference type="Proteomes" id="UP000198901">
    <property type="component" value="Unassembled WGS sequence"/>
</dbReference>
<dbReference type="InterPro" id="IPR024775">
    <property type="entry name" value="DinB-like"/>
</dbReference>
<dbReference type="InterPro" id="IPR034660">
    <property type="entry name" value="DinB/YfiT-like"/>
</dbReference>
<dbReference type="STRING" id="563176.SAMN04488090_2582"/>
<evidence type="ECO:0000259" key="1">
    <source>
        <dbReference type="Pfam" id="PF12867"/>
    </source>
</evidence>
<sequence length="156" mass="18037">MRVEVDRISTLLTAEYGGEAWHGPSTHEILEEITPEAAVFRPSPRVHNIAELVVHLTNWRIFVLEKLTGSESFDIILNSEADWSVIDELTPERWAEIQENLKDTQDELLETLTRVHTARLSEPVPGRRYNYYTLLHGLMHHDIYHSGQIALLKKMQ</sequence>
<dbReference type="OrthoDB" id="9814103at2"/>
<evidence type="ECO:0000313" key="3">
    <source>
        <dbReference type="Proteomes" id="UP000198901"/>
    </source>
</evidence>
<dbReference type="Pfam" id="PF12867">
    <property type="entry name" value="DinB_2"/>
    <property type="match status" value="1"/>
</dbReference>
<protein>
    <submittedName>
        <fullName evidence="2">Uncharacterized damage-inducible protein DinB (Forms a four-helix bundle)</fullName>
    </submittedName>
</protein>
<dbReference type="SUPFAM" id="SSF109854">
    <property type="entry name" value="DinB/YfiT-like putative metalloenzymes"/>
    <property type="match status" value="1"/>
</dbReference>
<organism evidence="2 3">
    <name type="scientific">Siphonobacter aquaeclarae</name>
    <dbReference type="NCBI Taxonomy" id="563176"/>
    <lineage>
        <taxon>Bacteria</taxon>
        <taxon>Pseudomonadati</taxon>
        <taxon>Bacteroidota</taxon>
        <taxon>Cytophagia</taxon>
        <taxon>Cytophagales</taxon>
        <taxon>Cytophagaceae</taxon>
        <taxon>Siphonobacter</taxon>
    </lineage>
</organism>
<gene>
    <name evidence="2" type="ORF">SAMN04488090_2582</name>
</gene>
<name>A0A1G9QDG6_9BACT</name>
<dbReference type="RefSeq" id="WP_093202603.1">
    <property type="nucleotide sequence ID" value="NZ_FNGS01000004.1"/>
</dbReference>
<proteinExistence type="predicted"/>
<evidence type="ECO:0000313" key="2">
    <source>
        <dbReference type="EMBL" id="SDM09039.1"/>
    </source>
</evidence>